<evidence type="ECO:0000313" key="2">
    <source>
        <dbReference type="EMBL" id="CAF4104682.1"/>
    </source>
</evidence>
<feature type="compositionally biased region" description="Acidic residues" evidence="1">
    <location>
        <begin position="522"/>
        <end position="532"/>
    </location>
</feature>
<proteinExistence type="predicted"/>
<feature type="compositionally biased region" description="Basic and acidic residues" evidence="1">
    <location>
        <begin position="402"/>
        <end position="426"/>
    </location>
</feature>
<name>A0A8S2QP34_9BILA</name>
<feature type="region of interest" description="Disordered" evidence="1">
    <location>
        <begin position="513"/>
        <end position="555"/>
    </location>
</feature>
<feature type="region of interest" description="Disordered" evidence="1">
    <location>
        <begin position="583"/>
        <end position="856"/>
    </location>
</feature>
<dbReference type="AlphaFoldDB" id="A0A8S2QP34"/>
<protein>
    <submittedName>
        <fullName evidence="2">Uncharacterized protein</fullName>
    </submittedName>
</protein>
<feature type="compositionally biased region" description="Polar residues" evidence="1">
    <location>
        <begin position="179"/>
        <end position="215"/>
    </location>
</feature>
<comment type="caution">
    <text evidence="2">The sequence shown here is derived from an EMBL/GenBank/DDBJ whole genome shotgun (WGS) entry which is preliminary data.</text>
</comment>
<feature type="region of interest" description="Disordered" evidence="1">
    <location>
        <begin position="115"/>
        <end position="157"/>
    </location>
</feature>
<feature type="compositionally biased region" description="Polar residues" evidence="1">
    <location>
        <begin position="546"/>
        <end position="555"/>
    </location>
</feature>
<accession>A0A8S2QP34</accession>
<feature type="region of interest" description="Disordered" evidence="1">
    <location>
        <begin position="267"/>
        <end position="288"/>
    </location>
</feature>
<organism evidence="2 3">
    <name type="scientific">Rotaria magnacalcarata</name>
    <dbReference type="NCBI Taxonomy" id="392030"/>
    <lineage>
        <taxon>Eukaryota</taxon>
        <taxon>Metazoa</taxon>
        <taxon>Spiralia</taxon>
        <taxon>Gnathifera</taxon>
        <taxon>Rotifera</taxon>
        <taxon>Eurotatoria</taxon>
        <taxon>Bdelloidea</taxon>
        <taxon>Philodinida</taxon>
        <taxon>Philodinidae</taxon>
        <taxon>Rotaria</taxon>
    </lineage>
</organism>
<dbReference type="Proteomes" id="UP000681720">
    <property type="component" value="Unassembled WGS sequence"/>
</dbReference>
<evidence type="ECO:0000313" key="3">
    <source>
        <dbReference type="Proteomes" id="UP000681720"/>
    </source>
</evidence>
<feature type="compositionally biased region" description="Low complexity" evidence="1">
    <location>
        <begin position="57"/>
        <end position="76"/>
    </location>
</feature>
<feature type="compositionally biased region" description="Basic and acidic residues" evidence="1">
    <location>
        <begin position="115"/>
        <end position="126"/>
    </location>
</feature>
<evidence type="ECO:0000256" key="1">
    <source>
        <dbReference type="SAM" id="MobiDB-lite"/>
    </source>
</evidence>
<feature type="compositionally biased region" description="Polar residues" evidence="1">
    <location>
        <begin position="613"/>
        <end position="637"/>
    </location>
</feature>
<feature type="compositionally biased region" description="Polar residues" evidence="1">
    <location>
        <begin position="428"/>
        <end position="440"/>
    </location>
</feature>
<feature type="region of interest" description="Disordered" evidence="1">
    <location>
        <begin position="54"/>
        <end position="76"/>
    </location>
</feature>
<feature type="compositionally biased region" description="Polar residues" evidence="1">
    <location>
        <begin position="1"/>
        <end position="18"/>
    </location>
</feature>
<feature type="compositionally biased region" description="Pro residues" evidence="1">
    <location>
        <begin position="219"/>
        <end position="228"/>
    </location>
</feature>
<feature type="compositionally biased region" description="Polar residues" evidence="1">
    <location>
        <begin position="804"/>
        <end position="844"/>
    </location>
</feature>
<gene>
    <name evidence="2" type="ORF">GIL414_LOCUS17275</name>
</gene>
<reference evidence="2" key="1">
    <citation type="submission" date="2021-02" db="EMBL/GenBank/DDBJ databases">
        <authorList>
            <person name="Nowell W R."/>
        </authorList>
    </citation>
    <scope>NUCLEOTIDE SEQUENCE</scope>
</reference>
<feature type="region of interest" description="Disordered" evidence="1">
    <location>
        <begin position="179"/>
        <end position="229"/>
    </location>
</feature>
<feature type="region of interest" description="Disordered" evidence="1">
    <location>
        <begin position="1"/>
        <end position="21"/>
    </location>
</feature>
<feature type="compositionally biased region" description="Polar residues" evidence="1">
    <location>
        <begin position="471"/>
        <end position="489"/>
    </location>
</feature>
<feature type="region of interest" description="Disordered" evidence="1">
    <location>
        <begin position="389"/>
        <end position="489"/>
    </location>
</feature>
<sequence length="874" mass="94534">MQTTMTSNNIGNRGNTGNFVYDTDKITAGRNNRVGISATEIELFDDIPFASGRVVTNPSSNPSSSQISSSSVNNQQQPNNYQILSFNREQPKSNGTSQDDNDKQLNSTVDKLLEKYAPDAIPKDTMDVSTTRQRQPPPPNPNATIVAHDPSSFSTFQPTANNYSTVIRPNTGQILQRNTVTNDTYGNNKDTSIQTQPSRSVSSYDSFQHNAPTRQSEQKPPPPPPPHIPVKAKDGNIAQVVPGKLYTLADDPFHLLYDRQYSNTPNVTSFSQSKPSTQTTFQPSNHVETPQEHVTNVFANTSNRNAQKPTFRTTDDNYNGTQPFDLVNLIKNIQQDYHREIQPFVSSVKFVQKDSEFGQNVGNIDFATPVTVRQGFTGQADDILRRSFSRRAQKSQSASNQHHYDAIPVDDLHESNRYPRFEKLDSRQPFSSATSVSPYNSDYEDEIDHEPKKNLHDQGTSPPAQFKQPKTKSQLKNPPATSKMSRTNPMATNKIESATLNKPIVTKLSRCISTDRSSMASSEEDLSIDEDDHPAKYNEHDHEHSSFAQPNTAKGTDTLVSHVPIKGSSELLKLNPQFIHSENIHSVPPTTHKPELNATSVTHPRNPLKSLASDESLSYPSGSDQMSDSDYENNIPTSPAGVYNVQQNPISTPGGRSASAPQTGSAAPPQTGRDAPPQTGKAVAPQATRDRGATPQTGRDAPPQTVRDAAPQATRGAPLQTGSAAPPQTGRDVPPQTGKDAAPQATRGAPPQTGSGAPLQAARGATPQTGRDAPPQTGSDAAPPAARGATPQTGRDAPAAQANARVTTAQGATPTARTTTDNNARQAVASSGSTRLFQSGNDSKFGQKRSLKDMPAAIGNRIKAVFHRKNSSES</sequence>
<dbReference type="EMBL" id="CAJOBJ010008150">
    <property type="protein sequence ID" value="CAF4104682.1"/>
    <property type="molecule type" value="Genomic_DNA"/>
</dbReference>
<feature type="compositionally biased region" description="Basic and acidic residues" evidence="1">
    <location>
        <begin position="533"/>
        <end position="545"/>
    </location>
</feature>